<feature type="domain" description="Glycosyl transferase family 1" evidence="2">
    <location>
        <begin position="175"/>
        <end position="319"/>
    </location>
</feature>
<sequence>MKKILIITRGQFGTLTDTYQYCKHLSHTHKISYICFDENVPKMVLPNVNIHYISYKGNRLFRGIRFILLVMKHILFYNGAIFIVYFSQCEWIKRIMFWKKIHLDIRTLSVKQNEIERIKEDTAIANACQYFSSISVITEAIGHKLELSDKHPYILPLGADCISSVPCKTYSEMHLLYVGSLFNRKIIDTVIGVHKYINNNPESTISYDIVGDGEEIDTLKYYIKENHLESIIKIHGRVTYDNLKPFFDKCNIGISYVPIYDYYQHQPVTKTFEYIMSGLYCIATDTIENQKIVSPLNGILIESNSEAFTRALESISKKSDSIDFLAIKNTLLEYQWKNIIGDKLLPIINSLQK</sequence>
<evidence type="ECO:0000313" key="5">
    <source>
        <dbReference type="Proteomes" id="UP000284772"/>
    </source>
</evidence>
<gene>
    <name evidence="3" type="ORF">DWX27_05115</name>
    <name evidence="4" type="ORF">DWZ32_00400</name>
</gene>
<evidence type="ECO:0000313" key="6">
    <source>
        <dbReference type="Proteomes" id="UP000286003"/>
    </source>
</evidence>
<dbReference type="AlphaFoldDB" id="A0AAQ0LPP4"/>
<feature type="transmembrane region" description="Helical" evidence="1">
    <location>
        <begin position="66"/>
        <end position="86"/>
    </location>
</feature>
<proteinExistence type="predicted"/>
<evidence type="ECO:0000259" key="2">
    <source>
        <dbReference type="Pfam" id="PF00534"/>
    </source>
</evidence>
<comment type="caution">
    <text evidence="3">The sequence shown here is derived from an EMBL/GenBank/DDBJ whole genome shotgun (WGS) entry which is preliminary data.</text>
</comment>
<dbReference type="Gene3D" id="3.40.50.2000">
    <property type="entry name" value="Glycogen Phosphorylase B"/>
    <property type="match status" value="1"/>
</dbReference>
<keyword evidence="1" id="KW-0812">Transmembrane</keyword>
<accession>A0AAQ0LPP4</accession>
<dbReference type="Proteomes" id="UP000286003">
    <property type="component" value="Unassembled WGS sequence"/>
</dbReference>
<evidence type="ECO:0000313" key="3">
    <source>
        <dbReference type="EMBL" id="RGT55706.1"/>
    </source>
</evidence>
<keyword evidence="1" id="KW-1133">Transmembrane helix</keyword>
<dbReference type="SUPFAM" id="SSF53756">
    <property type="entry name" value="UDP-Glycosyltransferase/glycogen phosphorylase"/>
    <property type="match status" value="1"/>
</dbReference>
<dbReference type="Proteomes" id="UP000284772">
    <property type="component" value="Unassembled WGS sequence"/>
</dbReference>
<protein>
    <submittedName>
        <fullName evidence="3">Glycosyltransferase</fullName>
    </submittedName>
</protein>
<organism evidence="3 5">
    <name type="scientific">Bacteroides intestinalis</name>
    <dbReference type="NCBI Taxonomy" id="329854"/>
    <lineage>
        <taxon>Bacteria</taxon>
        <taxon>Pseudomonadati</taxon>
        <taxon>Bacteroidota</taxon>
        <taxon>Bacteroidia</taxon>
        <taxon>Bacteroidales</taxon>
        <taxon>Bacteroidaceae</taxon>
        <taxon>Bacteroides</taxon>
    </lineage>
</organism>
<dbReference type="EMBL" id="QRQM01000001">
    <property type="protein sequence ID" value="RHN10517.1"/>
    <property type="molecule type" value="Genomic_DNA"/>
</dbReference>
<dbReference type="RefSeq" id="WP_115503342.1">
    <property type="nucleotide sequence ID" value="NZ_CABMMK010000006.1"/>
</dbReference>
<evidence type="ECO:0000313" key="4">
    <source>
        <dbReference type="EMBL" id="RHN10517.1"/>
    </source>
</evidence>
<name>A0AAQ0LPP4_9BACE</name>
<dbReference type="InterPro" id="IPR001296">
    <property type="entry name" value="Glyco_trans_1"/>
</dbReference>
<keyword evidence="1" id="KW-0472">Membrane</keyword>
<evidence type="ECO:0000256" key="1">
    <source>
        <dbReference type="SAM" id="Phobius"/>
    </source>
</evidence>
<dbReference type="EMBL" id="QRWT01000003">
    <property type="protein sequence ID" value="RGT55706.1"/>
    <property type="molecule type" value="Genomic_DNA"/>
</dbReference>
<reference evidence="5 6" key="1">
    <citation type="submission" date="2018-08" db="EMBL/GenBank/DDBJ databases">
        <title>A genome reference for cultivated species of the human gut microbiota.</title>
        <authorList>
            <person name="Zou Y."/>
            <person name="Xue W."/>
            <person name="Luo G."/>
        </authorList>
    </citation>
    <scope>NUCLEOTIDE SEQUENCE [LARGE SCALE GENOMIC DNA]</scope>
    <source>
        <strain evidence="3 5">AF19-10AC</strain>
        <strain evidence="4 6">AF31-23</strain>
    </source>
</reference>
<dbReference type="Pfam" id="PF00534">
    <property type="entry name" value="Glycos_transf_1"/>
    <property type="match status" value="1"/>
</dbReference>